<evidence type="ECO:0000259" key="1">
    <source>
        <dbReference type="PROSITE" id="PS50883"/>
    </source>
</evidence>
<reference evidence="2 3" key="1">
    <citation type="submission" date="2019-06" db="EMBL/GenBank/DDBJ databases">
        <title>Genome of new Rhodobacteraceae sp. SM1903.</title>
        <authorList>
            <person name="Ren X."/>
        </authorList>
    </citation>
    <scope>NUCLEOTIDE SEQUENCE [LARGE SCALE GENOMIC DNA]</scope>
    <source>
        <strain evidence="2 3">SM1903</strain>
    </source>
</reference>
<dbReference type="InterPro" id="IPR050706">
    <property type="entry name" value="Cyclic-di-GMP_PDE-like"/>
</dbReference>
<dbReference type="PANTHER" id="PTHR33121:SF79">
    <property type="entry name" value="CYCLIC DI-GMP PHOSPHODIESTERASE PDED-RELATED"/>
    <property type="match status" value="1"/>
</dbReference>
<dbReference type="Proteomes" id="UP000314011">
    <property type="component" value="Unassembled WGS sequence"/>
</dbReference>
<protein>
    <submittedName>
        <fullName evidence="2">EAL domain-containing protein</fullName>
    </submittedName>
</protein>
<dbReference type="PANTHER" id="PTHR33121">
    <property type="entry name" value="CYCLIC DI-GMP PHOSPHODIESTERASE PDEF"/>
    <property type="match status" value="1"/>
</dbReference>
<dbReference type="Pfam" id="PF00563">
    <property type="entry name" value="EAL"/>
    <property type="match status" value="1"/>
</dbReference>
<comment type="caution">
    <text evidence="2">The sequence shown here is derived from an EMBL/GenBank/DDBJ whole genome shotgun (WGS) entry which is preliminary data.</text>
</comment>
<evidence type="ECO:0000313" key="3">
    <source>
        <dbReference type="Proteomes" id="UP000314011"/>
    </source>
</evidence>
<dbReference type="SUPFAM" id="SSF141868">
    <property type="entry name" value="EAL domain-like"/>
    <property type="match status" value="1"/>
</dbReference>
<dbReference type="InterPro" id="IPR001633">
    <property type="entry name" value="EAL_dom"/>
</dbReference>
<dbReference type="CDD" id="cd01948">
    <property type="entry name" value="EAL"/>
    <property type="match status" value="1"/>
</dbReference>
<dbReference type="InterPro" id="IPR035919">
    <property type="entry name" value="EAL_sf"/>
</dbReference>
<gene>
    <name evidence="2" type="ORF">FHY64_16680</name>
</gene>
<evidence type="ECO:0000313" key="2">
    <source>
        <dbReference type="EMBL" id="TNY31640.1"/>
    </source>
</evidence>
<keyword evidence="3" id="KW-1185">Reference proteome</keyword>
<proteinExistence type="predicted"/>
<dbReference type="PROSITE" id="PS50883">
    <property type="entry name" value="EAL"/>
    <property type="match status" value="1"/>
</dbReference>
<dbReference type="Gene3D" id="3.20.20.450">
    <property type="entry name" value="EAL domain"/>
    <property type="match status" value="1"/>
</dbReference>
<dbReference type="EMBL" id="VFFF01000002">
    <property type="protein sequence ID" value="TNY31640.1"/>
    <property type="molecule type" value="Genomic_DNA"/>
</dbReference>
<sequence length="264" mass="29784">MIEFEDTSVAREAPDPLSFALGWREFDTPRMVTAAIAAGNCALTYQPVKRREDEATAFYEGLIRLKDHSGRLLPAAAFIDAVEETEIGRDLDTLALRLAFDMLRENGGMRLSVNVSARSLGDRAWRRTLEDNLSSHPMLGERLILELTERSAMLLPELVLRFMEEMQPRGVAFALDEFGSGATSFRHLKRFYFDLVKLDRSFTANIHRDADNQVMVQALLSIAHQFDMFAVATGVEKEEEAGWLRSAGMDCLQGYWIGTPRFSL</sequence>
<feature type="domain" description="EAL" evidence="1">
    <location>
        <begin position="25"/>
        <end position="264"/>
    </location>
</feature>
<accession>A0A5C5GCD5</accession>
<dbReference type="RefSeq" id="WP_140196799.1">
    <property type="nucleotide sequence ID" value="NZ_CP065915.1"/>
</dbReference>
<name>A0A5C5GCD5_9RHOB</name>
<organism evidence="2 3">
    <name type="scientific">Pelagovum pacificum</name>
    <dbReference type="NCBI Taxonomy" id="2588711"/>
    <lineage>
        <taxon>Bacteria</taxon>
        <taxon>Pseudomonadati</taxon>
        <taxon>Pseudomonadota</taxon>
        <taxon>Alphaproteobacteria</taxon>
        <taxon>Rhodobacterales</taxon>
        <taxon>Paracoccaceae</taxon>
        <taxon>Pelagovum</taxon>
    </lineage>
</organism>
<dbReference type="OrthoDB" id="23692at2"/>
<dbReference type="AlphaFoldDB" id="A0A5C5GCD5"/>
<dbReference type="GO" id="GO:0071111">
    <property type="term" value="F:cyclic-guanylate-specific phosphodiesterase activity"/>
    <property type="evidence" value="ECO:0007669"/>
    <property type="project" value="InterPro"/>
</dbReference>
<dbReference type="SMART" id="SM00052">
    <property type="entry name" value="EAL"/>
    <property type="match status" value="1"/>
</dbReference>